<organism evidence="2 3">
    <name type="scientific">Haloferula chungangensis</name>
    <dbReference type="NCBI Taxonomy" id="1048331"/>
    <lineage>
        <taxon>Bacteria</taxon>
        <taxon>Pseudomonadati</taxon>
        <taxon>Verrucomicrobiota</taxon>
        <taxon>Verrucomicrobiia</taxon>
        <taxon>Verrucomicrobiales</taxon>
        <taxon>Verrucomicrobiaceae</taxon>
        <taxon>Haloferula</taxon>
    </lineage>
</organism>
<sequence>MTRVFLILCSVVTGAGAELSSSEVPARRYQELWENSPFTSPREVAAPPRNDFDKFALGGVSMVDKGYFVVLIDKQNAMKRIVLKPGEPSELQVLRVNWSNQDWRKTAVVISDGEFSSSIGFDSSSFKLSKNPEHGGALRSRAVRRSK</sequence>
<proteinExistence type="predicted"/>
<evidence type="ECO:0000313" key="3">
    <source>
        <dbReference type="Proteomes" id="UP001596472"/>
    </source>
</evidence>
<protein>
    <submittedName>
        <fullName evidence="2">Uncharacterized protein</fullName>
    </submittedName>
</protein>
<comment type="caution">
    <text evidence="2">The sequence shown here is derived from an EMBL/GenBank/DDBJ whole genome shotgun (WGS) entry which is preliminary data.</text>
</comment>
<reference evidence="3" key="1">
    <citation type="journal article" date="2019" name="Int. J. Syst. Evol. Microbiol.">
        <title>The Global Catalogue of Microorganisms (GCM) 10K type strain sequencing project: providing services to taxonomists for standard genome sequencing and annotation.</title>
        <authorList>
            <consortium name="The Broad Institute Genomics Platform"/>
            <consortium name="The Broad Institute Genome Sequencing Center for Infectious Disease"/>
            <person name="Wu L."/>
            <person name="Ma J."/>
        </authorList>
    </citation>
    <scope>NUCLEOTIDE SEQUENCE [LARGE SCALE GENOMIC DNA]</scope>
    <source>
        <strain evidence="3">CGMCC 4.1467</strain>
    </source>
</reference>
<accession>A0ABW2L1Y4</accession>
<dbReference type="Proteomes" id="UP001596472">
    <property type="component" value="Unassembled WGS sequence"/>
</dbReference>
<feature type="region of interest" description="Disordered" evidence="1">
    <location>
        <begin position="121"/>
        <end position="147"/>
    </location>
</feature>
<evidence type="ECO:0000313" key="2">
    <source>
        <dbReference type="EMBL" id="MFC7336312.1"/>
    </source>
</evidence>
<dbReference type="EMBL" id="JBHTBS010000001">
    <property type="protein sequence ID" value="MFC7336312.1"/>
    <property type="molecule type" value="Genomic_DNA"/>
</dbReference>
<gene>
    <name evidence="2" type="ORF">ACFQY0_03915</name>
</gene>
<dbReference type="RefSeq" id="WP_379709297.1">
    <property type="nucleotide sequence ID" value="NZ_JBHTBS010000001.1"/>
</dbReference>
<evidence type="ECO:0000256" key="1">
    <source>
        <dbReference type="SAM" id="MobiDB-lite"/>
    </source>
</evidence>
<keyword evidence="3" id="KW-1185">Reference proteome</keyword>
<name>A0ABW2L1Y4_9BACT</name>